<protein>
    <submittedName>
        <fullName evidence="3">DnaD/phage-associated family protein</fullName>
    </submittedName>
</protein>
<dbReference type="Gene3D" id="1.10.10.630">
    <property type="entry name" value="DnaD domain-like"/>
    <property type="match status" value="1"/>
</dbReference>
<evidence type="ECO:0000313" key="3">
    <source>
        <dbReference type="EMBL" id="MBA9025614.1"/>
    </source>
</evidence>
<evidence type="ECO:0000256" key="1">
    <source>
        <dbReference type="ARBA" id="ARBA00093462"/>
    </source>
</evidence>
<evidence type="ECO:0000313" key="4">
    <source>
        <dbReference type="Proteomes" id="UP000626697"/>
    </source>
</evidence>
<reference evidence="3 4" key="1">
    <citation type="submission" date="2020-08" db="EMBL/GenBank/DDBJ databases">
        <title>Genomic Encyclopedia of Type Strains, Phase IV (KMG-IV): sequencing the most valuable type-strain genomes for metagenomic binning, comparative biology and taxonomic classification.</title>
        <authorList>
            <person name="Goeker M."/>
        </authorList>
    </citation>
    <scope>NUCLEOTIDE SEQUENCE [LARGE SCALE GENOMIC DNA]</scope>
    <source>
        <strain evidence="3 4">DSM 105481</strain>
    </source>
</reference>
<dbReference type="InterPro" id="IPR006343">
    <property type="entry name" value="DnaB/C_C"/>
</dbReference>
<feature type="domain" description="DnaB/C C-terminal" evidence="2">
    <location>
        <begin position="149"/>
        <end position="206"/>
    </location>
</feature>
<proteinExistence type="inferred from homology"/>
<comment type="caution">
    <text evidence="3">The sequence shown here is derived from an EMBL/GenBank/DDBJ whole genome shotgun (WGS) entry which is preliminary data.</text>
</comment>
<accession>A0ABR6CL25</accession>
<dbReference type="Pfam" id="PF07261">
    <property type="entry name" value="DnaB_2"/>
    <property type="match status" value="1"/>
</dbReference>
<organism evidence="3 4">
    <name type="scientific">Peribacillus huizhouensis</name>
    <dbReference type="NCBI Taxonomy" id="1501239"/>
    <lineage>
        <taxon>Bacteria</taxon>
        <taxon>Bacillati</taxon>
        <taxon>Bacillota</taxon>
        <taxon>Bacilli</taxon>
        <taxon>Bacillales</taxon>
        <taxon>Bacillaceae</taxon>
        <taxon>Peribacillus</taxon>
    </lineage>
</organism>
<comment type="similarity">
    <text evidence="1">Belongs to the DnaB/DnaD family.</text>
</comment>
<dbReference type="EMBL" id="JACJHX010000002">
    <property type="protein sequence ID" value="MBA9025614.1"/>
    <property type="molecule type" value="Genomic_DNA"/>
</dbReference>
<dbReference type="SUPFAM" id="SSF158499">
    <property type="entry name" value="DnaD domain-like"/>
    <property type="match status" value="1"/>
</dbReference>
<name>A0ABR6CL25_9BACI</name>
<dbReference type="RefSeq" id="WP_182501686.1">
    <property type="nucleotide sequence ID" value="NZ_JACJHX010000002.1"/>
</dbReference>
<dbReference type="InterPro" id="IPR053162">
    <property type="entry name" value="DnaD"/>
</dbReference>
<gene>
    <name evidence="3" type="ORF">HNP81_000897</name>
</gene>
<dbReference type="PANTHER" id="PTHR37293">
    <property type="entry name" value="PHAGE REPLICATION PROTEIN-RELATED"/>
    <property type="match status" value="1"/>
</dbReference>
<sequence>MAEFQILHSFWQDGVVLNQKYFYFYLQTNTITSQCGIYKLLKQIIETETGYNRETVDETLKNFCDYKKVLYDECTKEIFLLYWLKYKKINNQNVFIFIKQELSNVNNKGFVESFFTRLGNDIEFLPSDEQLAGTESSETEGDDSTIAVQFYLDHFGVMTTSLAESILKWENDIGSNLVIEAMKRALKKQQVWKYTENLLKNWASKKNTDEANQPSAPTQSNYNTCLIINDRY</sequence>
<evidence type="ECO:0000259" key="2">
    <source>
        <dbReference type="Pfam" id="PF07261"/>
    </source>
</evidence>
<keyword evidence="4" id="KW-1185">Reference proteome</keyword>
<dbReference type="InterPro" id="IPR034829">
    <property type="entry name" value="DnaD-like_sf"/>
</dbReference>
<dbReference type="Proteomes" id="UP000626697">
    <property type="component" value="Unassembled WGS sequence"/>
</dbReference>
<dbReference type="PANTHER" id="PTHR37293:SF5">
    <property type="entry name" value="DNA REPLICATION PROTEIN"/>
    <property type="match status" value="1"/>
</dbReference>
<dbReference type="NCBIfam" id="TIGR01446">
    <property type="entry name" value="DnaD_dom"/>
    <property type="match status" value="1"/>
</dbReference>